<feature type="transmembrane region" description="Helical" evidence="12">
    <location>
        <begin position="572"/>
        <end position="594"/>
    </location>
</feature>
<dbReference type="Pfam" id="PF07562">
    <property type="entry name" value="NCD3G"/>
    <property type="match status" value="1"/>
</dbReference>
<feature type="transmembrane region" description="Helical" evidence="12">
    <location>
        <begin position="762"/>
        <end position="785"/>
    </location>
</feature>
<dbReference type="EMBL" id="JAOPHQ010004096">
    <property type="protein sequence ID" value="KAK0140473.1"/>
    <property type="molecule type" value="Genomic_DNA"/>
</dbReference>
<keyword evidence="3 12" id="KW-0812">Transmembrane</keyword>
<accession>A0AA47MHL3</accession>
<feature type="chain" id="PRO_5041210909" evidence="13">
    <location>
        <begin position="20"/>
        <end position="915"/>
    </location>
</feature>
<evidence type="ECO:0000256" key="2">
    <source>
        <dbReference type="ARBA" id="ARBA00022475"/>
    </source>
</evidence>
<organism evidence="15 16">
    <name type="scientific">Merluccius polli</name>
    <name type="common">Benguela hake</name>
    <name type="synonym">Merluccius cadenati</name>
    <dbReference type="NCBI Taxonomy" id="89951"/>
    <lineage>
        <taxon>Eukaryota</taxon>
        <taxon>Metazoa</taxon>
        <taxon>Chordata</taxon>
        <taxon>Craniata</taxon>
        <taxon>Vertebrata</taxon>
        <taxon>Euteleostomi</taxon>
        <taxon>Actinopterygii</taxon>
        <taxon>Neopterygii</taxon>
        <taxon>Teleostei</taxon>
        <taxon>Neoteleostei</taxon>
        <taxon>Acanthomorphata</taxon>
        <taxon>Zeiogadaria</taxon>
        <taxon>Gadariae</taxon>
        <taxon>Gadiformes</taxon>
        <taxon>Gadoidei</taxon>
        <taxon>Merlucciidae</taxon>
        <taxon>Merluccius</taxon>
    </lineage>
</organism>
<dbReference type="SUPFAM" id="SSF53822">
    <property type="entry name" value="Periplasmic binding protein-like I"/>
    <property type="match status" value="1"/>
</dbReference>
<dbReference type="Gene3D" id="2.10.50.30">
    <property type="entry name" value="GPCR, family 3, nine cysteines domain"/>
    <property type="match status" value="1"/>
</dbReference>
<comment type="caution">
    <text evidence="15">The sequence shown here is derived from an EMBL/GenBank/DDBJ whole genome shotgun (WGS) entry which is preliminary data.</text>
</comment>
<comment type="subcellular location">
    <subcellularLocation>
        <location evidence="1">Cell membrane</location>
        <topology evidence="1">Multi-pass membrane protein</topology>
    </subcellularLocation>
</comment>
<keyword evidence="7 12" id="KW-0472">Membrane</keyword>
<evidence type="ECO:0000259" key="14">
    <source>
        <dbReference type="PROSITE" id="PS50259"/>
    </source>
</evidence>
<evidence type="ECO:0000256" key="10">
    <source>
        <dbReference type="ARBA" id="ARBA00023224"/>
    </source>
</evidence>
<dbReference type="PANTHER" id="PTHR24061:SF506">
    <property type="entry name" value="G-PROTEIN COUPLED RECEPTOR FAMILY C GROUP 6 MEMBER A-LIKE PRECURSOR"/>
    <property type="match status" value="1"/>
</dbReference>
<dbReference type="Proteomes" id="UP001174136">
    <property type="component" value="Unassembled WGS sequence"/>
</dbReference>
<keyword evidence="6" id="KW-0297">G-protein coupled receptor</keyword>
<evidence type="ECO:0000256" key="9">
    <source>
        <dbReference type="ARBA" id="ARBA00023180"/>
    </source>
</evidence>
<evidence type="ECO:0000256" key="1">
    <source>
        <dbReference type="ARBA" id="ARBA00004651"/>
    </source>
</evidence>
<evidence type="ECO:0000256" key="6">
    <source>
        <dbReference type="ARBA" id="ARBA00023040"/>
    </source>
</evidence>
<evidence type="ECO:0000256" key="5">
    <source>
        <dbReference type="ARBA" id="ARBA00022989"/>
    </source>
</evidence>
<dbReference type="InterPro" id="IPR000337">
    <property type="entry name" value="GPCR_3"/>
</dbReference>
<dbReference type="InterPro" id="IPR028082">
    <property type="entry name" value="Peripla_BP_I"/>
</dbReference>
<comment type="similarity">
    <text evidence="11">Belongs to the G-protein coupled receptor 3 family. TAS1R subfamily.</text>
</comment>
<name>A0AA47MHL3_MERPO</name>
<evidence type="ECO:0000256" key="8">
    <source>
        <dbReference type="ARBA" id="ARBA00023170"/>
    </source>
</evidence>
<keyword evidence="16" id="KW-1185">Reference proteome</keyword>
<feature type="domain" description="G-protein coupled receptors family 3 profile" evidence="14">
    <location>
        <begin position="570"/>
        <end position="818"/>
    </location>
</feature>
<dbReference type="InterPro" id="IPR011500">
    <property type="entry name" value="GPCR_3_9-Cys_dom"/>
</dbReference>
<keyword evidence="5 12" id="KW-1133">Transmembrane helix</keyword>
<gene>
    <name evidence="15" type="primary">Gprc6a_1</name>
    <name evidence="15" type="ORF">N1851_022555</name>
</gene>
<keyword evidence="9" id="KW-0325">Glycoprotein</keyword>
<keyword evidence="10" id="KW-0807">Transducer</keyword>
<dbReference type="InterPro" id="IPR017978">
    <property type="entry name" value="GPCR_3_C"/>
</dbReference>
<feature type="signal peptide" evidence="13">
    <location>
        <begin position="1"/>
        <end position="19"/>
    </location>
</feature>
<feature type="transmembrane region" description="Helical" evidence="12">
    <location>
        <begin position="683"/>
        <end position="702"/>
    </location>
</feature>
<dbReference type="GO" id="GO:0005886">
    <property type="term" value="C:plasma membrane"/>
    <property type="evidence" value="ECO:0007669"/>
    <property type="project" value="UniProtKB-SubCell"/>
</dbReference>
<dbReference type="PRINTS" id="PR00248">
    <property type="entry name" value="GPCRMGR"/>
</dbReference>
<evidence type="ECO:0000313" key="15">
    <source>
        <dbReference type="EMBL" id="KAK0140473.1"/>
    </source>
</evidence>
<dbReference type="InterPro" id="IPR038550">
    <property type="entry name" value="GPCR_3_9-Cys_sf"/>
</dbReference>
<dbReference type="GO" id="GO:0050909">
    <property type="term" value="P:sensory perception of taste"/>
    <property type="evidence" value="ECO:0007669"/>
    <property type="project" value="UniProtKB-ARBA"/>
</dbReference>
<dbReference type="FunFam" id="3.40.50.2300:FF:000016">
    <property type="entry name" value="Taste 1 receptor member 2"/>
    <property type="match status" value="1"/>
</dbReference>
<feature type="transmembrane region" description="Helical" evidence="12">
    <location>
        <begin position="640"/>
        <end position="662"/>
    </location>
</feature>
<dbReference type="FunFam" id="2.10.50.30:FF:000004">
    <property type="entry name" value="Taste receptor type 1 member 3-like protein"/>
    <property type="match status" value="1"/>
</dbReference>
<dbReference type="PROSITE" id="PS50259">
    <property type="entry name" value="G_PROTEIN_RECEP_F3_4"/>
    <property type="match status" value="1"/>
</dbReference>
<evidence type="ECO:0000256" key="11">
    <source>
        <dbReference type="ARBA" id="ARBA00038492"/>
    </source>
</evidence>
<proteinExistence type="inferred from homology"/>
<dbReference type="Gene3D" id="3.40.50.2300">
    <property type="match status" value="2"/>
</dbReference>
<dbReference type="Pfam" id="PF01094">
    <property type="entry name" value="ANF_receptor"/>
    <property type="match status" value="1"/>
</dbReference>
<evidence type="ECO:0000256" key="13">
    <source>
        <dbReference type="SAM" id="SignalP"/>
    </source>
</evidence>
<evidence type="ECO:0000256" key="4">
    <source>
        <dbReference type="ARBA" id="ARBA00022729"/>
    </source>
</evidence>
<feature type="transmembrane region" description="Helical" evidence="12">
    <location>
        <begin position="729"/>
        <end position="750"/>
    </location>
</feature>
<dbReference type="Pfam" id="PF00003">
    <property type="entry name" value="7tm_3"/>
    <property type="match status" value="1"/>
</dbReference>
<evidence type="ECO:0000313" key="16">
    <source>
        <dbReference type="Proteomes" id="UP001174136"/>
    </source>
</evidence>
<keyword evidence="2" id="KW-1003">Cell membrane</keyword>
<keyword evidence="8 15" id="KW-0675">Receptor</keyword>
<dbReference type="InterPro" id="IPR000068">
    <property type="entry name" value="GPCR_3_Ca_sens_rcpt-rel"/>
</dbReference>
<feature type="transmembrane region" description="Helical" evidence="12">
    <location>
        <begin position="606"/>
        <end position="628"/>
    </location>
</feature>
<dbReference type="InterPro" id="IPR001828">
    <property type="entry name" value="ANF_lig-bd_rcpt"/>
</dbReference>
<keyword evidence="4 13" id="KW-0732">Signal</keyword>
<evidence type="ECO:0000256" key="7">
    <source>
        <dbReference type="ARBA" id="ARBA00023136"/>
    </source>
</evidence>
<reference evidence="15" key="1">
    <citation type="journal article" date="2023" name="Front. Mar. Sci.">
        <title>A new Merluccius polli reference genome to investigate the effects of global change in West African waters.</title>
        <authorList>
            <person name="Mateo J.L."/>
            <person name="Blanco-Fernandez C."/>
            <person name="Garcia-Vazquez E."/>
            <person name="Machado-Schiaffino G."/>
        </authorList>
    </citation>
    <scope>NUCLEOTIDE SEQUENCE</scope>
    <source>
        <strain evidence="15">C29</strain>
        <tissue evidence="15">Fin</tissue>
    </source>
</reference>
<dbReference type="GO" id="GO:0004930">
    <property type="term" value="F:G protein-coupled receptor activity"/>
    <property type="evidence" value="ECO:0007669"/>
    <property type="project" value="UniProtKB-KW"/>
</dbReference>
<sequence length="915" mass="102159">MSPQSCMLLAVLLLGTALSQVGCCDFGGSVCGARMEADIMLGILAPVHSSMHLDRWPSTCHGFNIYHFLFSLEMIHTIEEVNAAGLLPGLSLGYYMCDTCSNSRKALQNLEHMMAINGSLDVRCNQETVLPRIKAFLGGVHSEVSIAVAKLLSVHLVPQVSSASSSPALSNKLRYPAFLRTVPSDVHQTKAMARLIAHYNWNWVGVVYEEDDYGIGAFQSFHREATEIDVCLAYQEMVPHHPELVMERIQQIAQRIRNTPKAQVVVLILKFNSVQELLREMIRTNTSRTWIASDSWSKNLLLAEMEGIEKVSESFDSWLQKLRPPPGPGSYNRFIQEYKNLRFNCTPECFSDHPPSHCSEVDLKLKSPKACDYDDPQEADDDFLVTALDTSAVYSARLAVWAVAHALRRLLGCNGTSCSGETDLKPWMLLEQLKNITFELNNTTYSFDPSGDFLDGYDVQTWVMGGAKTVFRKIGRYYATNGSIVLNENQIVWYSGIPTSRCSPTCPPGTIKKILDQFCCYNCTDCQEGTFTNSSDLSVCYNCTAGNWSLKAATKCTARTEVFLHWRGAHSIIIVAAALAGLLLLVVVFVVFMVHRDSQPMKRAEVRLSCVMMVGLAASFTSVLFFIGKPNEHLCRTRQVLYAMGFTLCVACILVKAFRTFLVFLPFGPLRNRRLYKLYKPPAVVFVVTALQGVICILYLVLDSPEPFKPEPSSENMLQLIQCRERSKIGFGVMLGYIALLALGGFLLAFKGRKVPQEFSETGYIIFSMLMYLFVWVCFTPLYILKTELSSRIQSSAILVSSYGIVFCHFLPKCYEALWGLNGDTLEKIIRKWRNMYPGREAGAASTVVDAENGGDRPPHAVVRAGTVGPYRPSGSEEFKTPKIIINKNDDDDAVPVGGPLKLIPRRRRMRCMSL</sequence>
<protein>
    <submittedName>
        <fullName evidence="15">G-protein coupled receptor family C group 6 member A</fullName>
    </submittedName>
</protein>
<dbReference type="PANTHER" id="PTHR24061">
    <property type="entry name" value="CALCIUM-SENSING RECEPTOR-RELATED"/>
    <property type="match status" value="1"/>
</dbReference>
<evidence type="ECO:0000256" key="12">
    <source>
        <dbReference type="SAM" id="Phobius"/>
    </source>
</evidence>
<dbReference type="AlphaFoldDB" id="A0AA47MHL3"/>
<evidence type="ECO:0000256" key="3">
    <source>
        <dbReference type="ARBA" id="ARBA00022692"/>
    </source>
</evidence>